<comment type="similarity">
    <text evidence="3 11 13">Belongs to the peptidase S33 family.</text>
</comment>
<dbReference type="InterPro" id="IPR002410">
    <property type="entry name" value="Peptidase_S33"/>
</dbReference>
<evidence type="ECO:0000256" key="1">
    <source>
        <dbReference type="ARBA" id="ARBA00001585"/>
    </source>
</evidence>
<proteinExistence type="inferred from homology"/>
<dbReference type="InterPro" id="IPR005944">
    <property type="entry name" value="Pro_iminopeptidase"/>
</dbReference>
<evidence type="ECO:0000313" key="16">
    <source>
        <dbReference type="EMBL" id="QWG19494.1"/>
    </source>
</evidence>
<dbReference type="RefSeq" id="WP_215615015.1">
    <property type="nucleotide sequence ID" value="NZ_CP076135.1"/>
</dbReference>
<evidence type="ECO:0000256" key="7">
    <source>
        <dbReference type="ARBA" id="ARBA00022490"/>
    </source>
</evidence>
<accession>A0A975NRY4</accession>
<dbReference type="PIRSF" id="PIRSF006431">
    <property type="entry name" value="Pept_S33"/>
    <property type="match status" value="1"/>
</dbReference>
<evidence type="ECO:0000256" key="6">
    <source>
        <dbReference type="ARBA" id="ARBA00022438"/>
    </source>
</evidence>
<dbReference type="GO" id="GO:0005737">
    <property type="term" value="C:cytoplasm"/>
    <property type="evidence" value="ECO:0007669"/>
    <property type="project" value="UniProtKB-SubCell"/>
</dbReference>
<evidence type="ECO:0000256" key="9">
    <source>
        <dbReference type="ARBA" id="ARBA00022801"/>
    </source>
</evidence>
<dbReference type="PRINTS" id="PR00793">
    <property type="entry name" value="PROAMNOPTASE"/>
</dbReference>
<dbReference type="InterPro" id="IPR000073">
    <property type="entry name" value="AB_hydrolase_1"/>
</dbReference>
<sequence length="329" mass="36009">MAPDADAGKARGHRSDPFAPLTSELVPVGDGHEIHVETVGRADGIPAVYLHGGPGSGCQPDHRRLFDPERFHAVLFDQRGAGRSRPKGRRDDNTLPHLIADMETIREKFGFQHWMIVGGSWGATLALAYAQTHPQRVTGLVLRATFLGTRGELEGAFLDALPRLHPGLSEDFLSVLPPEERAQPLDAYFRRILDSDPAVHGPAARAWGETERILSEHTANRARLDPASLNSSRALPATPFMEAHYFRNDCFMQPDQLLDQAGKLKGIPGIIVQGRYDLLCPPATSHALAMAWREAEVRLVEGAGHSLYDPGVRDAVMKAIADLASKIIR</sequence>
<name>A0A975NRY4_9BRAD</name>
<comment type="subcellular location">
    <subcellularLocation>
        <location evidence="2 11">Cytoplasm</location>
    </subcellularLocation>
</comment>
<feature type="active site" description="Proton donor" evidence="12">
    <location>
        <position position="305"/>
    </location>
</feature>
<evidence type="ECO:0000256" key="3">
    <source>
        <dbReference type="ARBA" id="ARBA00010088"/>
    </source>
</evidence>
<feature type="active site" evidence="12">
    <location>
        <position position="277"/>
    </location>
</feature>
<dbReference type="NCBIfam" id="TIGR01249">
    <property type="entry name" value="pro_imino_pep_1"/>
    <property type="match status" value="1"/>
</dbReference>
<evidence type="ECO:0000313" key="17">
    <source>
        <dbReference type="Proteomes" id="UP000680805"/>
    </source>
</evidence>
<evidence type="ECO:0000256" key="5">
    <source>
        <dbReference type="ARBA" id="ARBA00021843"/>
    </source>
</evidence>
<feature type="region of interest" description="Disordered" evidence="14">
    <location>
        <begin position="1"/>
        <end position="24"/>
    </location>
</feature>
<keyword evidence="9 11" id="KW-0378">Hydrolase</keyword>
<evidence type="ECO:0000256" key="11">
    <source>
        <dbReference type="PIRNR" id="PIRNR006431"/>
    </source>
</evidence>
<dbReference type="EC" id="3.4.11.5" evidence="4 11"/>
<evidence type="ECO:0000256" key="4">
    <source>
        <dbReference type="ARBA" id="ARBA00012568"/>
    </source>
</evidence>
<keyword evidence="7 11" id="KW-0963">Cytoplasm</keyword>
<keyword evidence="8 11" id="KW-0645">Protease</keyword>
<evidence type="ECO:0000256" key="10">
    <source>
        <dbReference type="ARBA" id="ARBA00029605"/>
    </source>
</evidence>
<dbReference type="GO" id="GO:0004177">
    <property type="term" value="F:aminopeptidase activity"/>
    <property type="evidence" value="ECO:0007669"/>
    <property type="project" value="UniProtKB-UniRule"/>
</dbReference>
<feature type="domain" description="AB hydrolase-1" evidence="15">
    <location>
        <begin position="48"/>
        <end position="309"/>
    </location>
</feature>
<dbReference type="PANTHER" id="PTHR43722:SF1">
    <property type="entry name" value="PROLINE IMINOPEPTIDASE"/>
    <property type="match status" value="1"/>
</dbReference>
<gene>
    <name evidence="16" type="primary">pip</name>
    <name evidence="16" type="ORF">KMZ68_06520</name>
</gene>
<comment type="catalytic activity">
    <reaction evidence="1 11 13">
        <text>Release of N-terminal proline from a peptide.</text>
        <dbReference type="EC" id="3.4.11.5"/>
    </reaction>
</comment>
<evidence type="ECO:0000256" key="2">
    <source>
        <dbReference type="ARBA" id="ARBA00004496"/>
    </source>
</evidence>
<dbReference type="EMBL" id="CP076135">
    <property type="protein sequence ID" value="QWG19494.1"/>
    <property type="molecule type" value="Genomic_DNA"/>
</dbReference>
<dbReference type="Pfam" id="PF00561">
    <property type="entry name" value="Abhydrolase_1"/>
    <property type="match status" value="1"/>
</dbReference>
<protein>
    <recommendedName>
        <fullName evidence="5 11">Proline iminopeptidase</fullName>
        <shortName evidence="11">PIP</shortName>
        <ecNumber evidence="4 11">3.4.11.5</ecNumber>
    </recommendedName>
    <alternativeName>
        <fullName evidence="10 11">Prolyl aminopeptidase</fullName>
    </alternativeName>
</protein>
<reference evidence="16" key="1">
    <citation type="submission" date="2021-06" db="EMBL/GenBank/DDBJ databases">
        <title>Bradyrhizobium sp. S2-11-2 Genome sequencing.</title>
        <authorList>
            <person name="Jin L."/>
        </authorList>
    </citation>
    <scope>NUCLEOTIDE SEQUENCE</scope>
    <source>
        <strain evidence="16">S2-11-2</strain>
    </source>
</reference>
<feature type="active site" description="Nucleophile" evidence="12">
    <location>
        <position position="120"/>
    </location>
</feature>
<evidence type="ECO:0000256" key="12">
    <source>
        <dbReference type="PIRSR" id="PIRSR006431-1"/>
    </source>
</evidence>
<dbReference type="PANTHER" id="PTHR43722">
    <property type="entry name" value="PROLINE IMINOPEPTIDASE"/>
    <property type="match status" value="1"/>
</dbReference>
<dbReference type="KEGG" id="bsei:KMZ68_06520"/>
<dbReference type="Proteomes" id="UP000680805">
    <property type="component" value="Chromosome"/>
</dbReference>
<dbReference type="SUPFAM" id="SSF53474">
    <property type="entry name" value="alpha/beta-Hydrolases"/>
    <property type="match status" value="1"/>
</dbReference>
<evidence type="ECO:0000256" key="14">
    <source>
        <dbReference type="SAM" id="MobiDB-lite"/>
    </source>
</evidence>
<dbReference type="AlphaFoldDB" id="A0A975NRY4"/>
<evidence type="ECO:0000259" key="15">
    <source>
        <dbReference type="Pfam" id="PF00561"/>
    </source>
</evidence>
<feature type="compositionally biased region" description="Basic and acidic residues" evidence="14">
    <location>
        <begin position="1"/>
        <end position="16"/>
    </location>
</feature>
<dbReference type="InterPro" id="IPR029058">
    <property type="entry name" value="AB_hydrolase_fold"/>
</dbReference>
<keyword evidence="6 11" id="KW-0031">Aminopeptidase</keyword>
<dbReference type="Gene3D" id="3.40.50.1820">
    <property type="entry name" value="alpha/beta hydrolase"/>
    <property type="match status" value="1"/>
</dbReference>
<dbReference type="PRINTS" id="PR00111">
    <property type="entry name" value="ABHYDROLASE"/>
</dbReference>
<dbReference type="GO" id="GO:0006508">
    <property type="term" value="P:proteolysis"/>
    <property type="evidence" value="ECO:0007669"/>
    <property type="project" value="UniProtKB-KW"/>
</dbReference>
<organism evidence="16 17">
    <name type="scientific">Bradyrhizobium sediminis</name>
    <dbReference type="NCBI Taxonomy" id="2840469"/>
    <lineage>
        <taxon>Bacteria</taxon>
        <taxon>Pseudomonadati</taxon>
        <taxon>Pseudomonadota</taxon>
        <taxon>Alphaproteobacteria</taxon>
        <taxon>Hyphomicrobiales</taxon>
        <taxon>Nitrobacteraceae</taxon>
        <taxon>Bradyrhizobium</taxon>
    </lineage>
</organism>
<evidence type="ECO:0000256" key="8">
    <source>
        <dbReference type="ARBA" id="ARBA00022670"/>
    </source>
</evidence>
<evidence type="ECO:0000256" key="13">
    <source>
        <dbReference type="RuleBase" id="RU003421"/>
    </source>
</evidence>